<dbReference type="RefSeq" id="WP_270044462.1">
    <property type="nucleotide sequence ID" value="NZ_JAPDOD010000043.1"/>
</dbReference>
<dbReference type="Proteomes" id="UP001149140">
    <property type="component" value="Unassembled WGS sequence"/>
</dbReference>
<protein>
    <submittedName>
        <fullName evidence="4">PHB depolymerase family esterase</fullName>
    </submittedName>
</protein>
<dbReference type="PANTHER" id="PTHR43037:SF1">
    <property type="entry name" value="BLL1128 PROTEIN"/>
    <property type="match status" value="1"/>
</dbReference>
<keyword evidence="5" id="KW-1185">Reference proteome</keyword>
<dbReference type="Gene3D" id="3.40.50.1820">
    <property type="entry name" value="alpha/beta hydrolase"/>
    <property type="match status" value="1"/>
</dbReference>
<dbReference type="PANTHER" id="PTHR43037">
    <property type="entry name" value="UNNAMED PRODUCT-RELATED"/>
    <property type="match status" value="1"/>
</dbReference>
<accession>A0A9X3MYN1</accession>
<organism evidence="4 5">
    <name type="scientific">Solirubrobacter ginsenosidimutans</name>
    <dbReference type="NCBI Taxonomy" id="490573"/>
    <lineage>
        <taxon>Bacteria</taxon>
        <taxon>Bacillati</taxon>
        <taxon>Actinomycetota</taxon>
        <taxon>Thermoleophilia</taxon>
        <taxon>Solirubrobacterales</taxon>
        <taxon>Solirubrobacteraceae</taxon>
        <taxon>Solirubrobacter</taxon>
    </lineage>
</organism>
<evidence type="ECO:0000256" key="3">
    <source>
        <dbReference type="SAM" id="SignalP"/>
    </source>
</evidence>
<dbReference type="InterPro" id="IPR050955">
    <property type="entry name" value="Plant_Biomass_Hydrol_Est"/>
</dbReference>
<comment type="caution">
    <text evidence="4">The sequence shown here is derived from an EMBL/GenBank/DDBJ whole genome shotgun (WGS) entry which is preliminary data.</text>
</comment>
<feature type="signal peptide" evidence="3">
    <location>
        <begin position="1"/>
        <end position="35"/>
    </location>
</feature>
<dbReference type="InterPro" id="IPR010126">
    <property type="entry name" value="Esterase_phb"/>
</dbReference>
<reference evidence="4" key="1">
    <citation type="submission" date="2022-10" db="EMBL/GenBank/DDBJ databases">
        <title>The WGS of Solirubrobacter ginsenosidimutans DSM 21036.</title>
        <authorList>
            <person name="Jiang Z."/>
        </authorList>
    </citation>
    <scope>NUCLEOTIDE SEQUENCE</scope>
    <source>
        <strain evidence="4">DSM 21036</strain>
    </source>
</reference>
<dbReference type="InterPro" id="IPR029058">
    <property type="entry name" value="AB_hydrolase_fold"/>
</dbReference>
<dbReference type="GO" id="GO:0005576">
    <property type="term" value="C:extracellular region"/>
    <property type="evidence" value="ECO:0007669"/>
    <property type="project" value="InterPro"/>
</dbReference>
<dbReference type="AlphaFoldDB" id="A0A9X3MYN1"/>
<evidence type="ECO:0000256" key="1">
    <source>
        <dbReference type="ARBA" id="ARBA00022729"/>
    </source>
</evidence>
<gene>
    <name evidence="4" type="ORF">OM076_33360</name>
</gene>
<dbReference type="GO" id="GO:0016787">
    <property type="term" value="F:hydrolase activity"/>
    <property type="evidence" value="ECO:0007669"/>
    <property type="project" value="UniProtKB-KW"/>
</dbReference>
<dbReference type="Pfam" id="PF10503">
    <property type="entry name" value="Esterase_PHB"/>
    <property type="match status" value="1"/>
</dbReference>
<dbReference type="NCBIfam" id="TIGR01840">
    <property type="entry name" value="esterase_phb"/>
    <property type="match status" value="1"/>
</dbReference>
<proteinExistence type="predicted"/>
<keyword evidence="2" id="KW-0378">Hydrolase</keyword>
<dbReference type="EMBL" id="JAPDOD010000043">
    <property type="protein sequence ID" value="MDA0165205.1"/>
    <property type="molecule type" value="Genomic_DNA"/>
</dbReference>
<evidence type="ECO:0000256" key="2">
    <source>
        <dbReference type="ARBA" id="ARBA00022801"/>
    </source>
</evidence>
<feature type="chain" id="PRO_5040815540" evidence="3">
    <location>
        <begin position="36"/>
        <end position="338"/>
    </location>
</feature>
<name>A0A9X3MYN1_9ACTN</name>
<sequence length="338" mass="35703">MTPIPSHGTEWKILGLLLAVALLAAAALWPRTATAATGTLSSGGYGGPEGGIHYQLYVPSTYTPATPMPLVVALHGCTQTADGFRRLTRWDALAEAKGFIVLFPQQDDGSNRMKCWNFFLDSSMHRGAGEPARIAAVTSLIENTYAVDPRRVFVDGLSAGGAMASVMAATYPDYYAAIGVGSGCEYAATATCAGYKSADPDQAGRAAYREMGPRARPVPLIAFQGDDDTTVPPVNGDQLLQQWLLTGDLADDGATNGSVVSRPATTQSHVSSGIRSHSVRTYADKTGAELASYWLVHGMDHAWSGGDGSQPYADPAGPDATAAMYAFFMRHPLLRPRG</sequence>
<evidence type="ECO:0000313" key="4">
    <source>
        <dbReference type="EMBL" id="MDA0165205.1"/>
    </source>
</evidence>
<dbReference type="SUPFAM" id="SSF53474">
    <property type="entry name" value="alpha/beta-Hydrolases"/>
    <property type="match status" value="2"/>
</dbReference>
<evidence type="ECO:0000313" key="5">
    <source>
        <dbReference type="Proteomes" id="UP001149140"/>
    </source>
</evidence>
<keyword evidence="1 3" id="KW-0732">Signal</keyword>